<accession>A0A8H7CII8</accession>
<protein>
    <submittedName>
        <fullName evidence="1">Uncharacterized protein</fullName>
    </submittedName>
</protein>
<dbReference type="Proteomes" id="UP000623467">
    <property type="component" value="Unassembled WGS sequence"/>
</dbReference>
<reference evidence="1" key="1">
    <citation type="submission" date="2020-05" db="EMBL/GenBank/DDBJ databases">
        <title>Mycena genomes resolve the evolution of fungal bioluminescence.</title>
        <authorList>
            <person name="Tsai I.J."/>
        </authorList>
    </citation>
    <scope>NUCLEOTIDE SEQUENCE</scope>
    <source>
        <strain evidence="1">160909Yilan</strain>
    </source>
</reference>
<comment type="caution">
    <text evidence="1">The sequence shown here is derived from an EMBL/GenBank/DDBJ whole genome shotgun (WGS) entry which is preliminary data.</text>
</comment>
<evidence type="ECO:0000313" key="2">
    <source>
        <dbReference type="Proteomes" id="UP000623467"/>
    </source>
</evidence>
<sequence>MSGTVALLSSRFYDETNNVPNCRCWRHNDWTKRIRDLLLPNASLICTLVIDLPLEQGQLSTDEVSHVRALAAADRTKHLAVVWTIWAKLRRTWGALEFESLYLIWDGTHPAVRPSLAYLQHPAALKDLAVYAPPNLRQPELLGQLWCGFYLPDMARCANLACVAYAANRTSFPRWDRCALDEWLAKADGNPSVLEHPPLCAT</sequence>
<keyword evidence="2" id="KW-1185">Reference proteome</keyword>
<proteinExistence type="predicted"/>
<dbReference type="EMBL" id="JACAZH010000032">
    <property type="protein sequence ID" value="KAF7338740.1"/>
    <property type="molecule type" value="Genomic_DNA"/>
</dbReference>
<evidence type="ECO:0000313" key="1">
    <source>
        <dbReference type="EMBL" id="KAF7338740.1"/>
    </source>
</evidence>
<dbReference type="AlphaFoldDB" id="A0A8H7CII8"/>
<name>A0A8H7CII8_9AGAR</name>
<gene>
    <name evidence="1" type="ORF">MSAN_02196400</name>
</gene>
<organism evidence="1 2">
    <name type="scientific">Mycena sanguinolenta</name>
    <dbReference type="NCBI Taxonomy" id="230812"/>
    <lineage>
        <taxon>Eukaryota</taxon>
        <taxon>Fungi</taxon>
        <taxon>Dikarya</taxon>
        <taxon>Basidiomycota</taxon>
        <taxon>Agaricomycotina</taxon>
        <taxon>Agaricomycetes</taxon>
        <taxon>Agaricomycetidae</taxon>
        <taxon>Agaricales</taxon>
        <taxon>Marasmiineae</taxon>
        <taxon>Mycenaceae</taxon>
        <taxon>Mycena</taxon>
    </lineage>
</organism>